<dbReference type="OrthoDB" id="6156809at2759"/>
<keyword evidence="2" id="KW-1185">Reference proteome</keyword>
<gene>
    <name evidence="1" type="ORF">KP79_PYT08153</name>
</gene>
<accession>A0A210QWD2</accession>
<protein>
    <submittedName>
        <fullName evidence="1">Uncharacterized protein</fullName>
    </submittedName>
</protein>
<name>A0A210QWD2_MIZYE</name>
<comment type="caution">
    <text evidence="1">The sequence shown here is derived from an EMBL/GenBank/DDBJ whole genome shotgun (WGS) entry which is preliminary data.</text>
</comment>
<proteinExistence type="predicted"/>
<dbReference type="EMBL" id="NEDP02001525">
    <property type="protein sequence ID" value="OWF53050.1"/>
    <property type="molecule type" value="Genomic_DNA"/>
</dbReference>
<evidence type="ECO:0000313" key="1">
    <source>
        <dbReference type="EMBL" id="OWF53050.1"/>
    </source>
</evidence>
<sequence length="117" mass="13097">MPKFTSYATSMSTRESLKKLSKSSIQKLCEEVGIDSKRKRKEDLSGQVITSSVPIDIITSVIRKETDLTALFPSVSVLDGTENLPPFNRVRYSEVPVTELPCSSFLAIYNFMVETSR</sequence>
<reference evidence="1 2" key="1">
    <citation type="journal article" date="2017" name="Nat. Ecol. Evol.">
        <title>Scallop genome provides insights into evolution of bilaterian karyotype and development.</title>
        <authorList>
            <person name="Wang S."/>
            <person name="Zhang J."/>
            <person name="Jiao W."/>
            <person name="Li J."/>
            <person name="Xun X."/>
            <person name="Sun Y."/>
            <person name="Guo X."/>
            <person name="Huan P."/>
            <person name="Dong B."/>
            <person name="Zhang L."/>
            <person name="Hu X."/>
            <person name="Sun X."/>
            <person name="Wang J."/>
            <person name="Zhao C."/>
            <person name="Wang Y."/>
            <person name="Wang D."/>
            <person name="Huang X."/>
            <person name="Wang R."/>
            <person name="Lv J."/>
            <person name="Li Y."/>
            <person name="Zhang Z."/>
            <person name="Liu B."/>
            <person name="Lu W."/>
            <person name="Hui Y."/>
            <person name="Liang J."/>
            <person name="Zhou Z."/>
            <person name="Hou R."/>
            <person name="Li X."/>
            <person name="Liu Y."/>
            <person name="Li H."/>
            <person name="Ning X."/>
            <person name="Lin Y."/>
            <person name="Zhao L."/>
            <person name="Xing Q."/>
            <person name="Dou J."/>
            <person name="Li Y."/>
            <person name="Mao J."/>
            <person name="Guo H."/>
            <person name="Dou H."/>
            <person name="Li T."/>
            <person name="Mu C."/>
            <person name="Jiang W."/>
            <person name="Fu Q."/>
            <person name="Fu X."/>
            <person name="Miao Y."/>
            <person name="Liu J."/>
            <person name="Yu Q."/>
            <person name="Li R."/>
            <person name="Liao H."/>
            <person name="Li X."/>
            <person name="Kong Y."/>
            <person name="Jiang Z."/>
            <person name="Chourrout D."/>
            <person name="Li R."/>
            <person name="Bao Z."/>
        </authorList>
    </citation>
    <scope>NUCLEOTIDE SEQUENCE [LARGE SCALE GENOMIC DNA]</scope>
    <source>
        <strain evidence="1 2">PY_sf001</strain>
    </source>
</reference>
<dbReference type="AlphaFoldDB" id="A0A210QWD2"/>
<evidence type="ECO:0000313" key="2">
    <source>
        <dbReference type="Proteomes" id="UP000242188"/>
    </source>
</evidence>
<dbReference type="Proteomes" id="UP000242188">
    <property type="component" value="Unassembled WGS sequence"/>
</dbReference>
<organism evidence="1 2">
    <name type="scientific">Mizuhopecten yessoensis</name>
    <name type="common">Japanese scallop</name>
    <name type="synonym">Patinopecten yessoensis</name>
    <dbReference type="NCBI Taxonomy" id="6573"/>
    <lineage>
        <taxon>Eukaryota</taxon>
        <taxon>Metazoa</taxon>
        <taxon>Spiralia</taxon>
        <taxon>Lophotrochozoa</taxon>
        <taxon>Mollusca</taxon>
        <taxon>Bivalvia</taxon>
        <taxon>Autobranchia</taxon>
        <taxon>Pteriomorphia</taxon>
        <taxon>Pectinida</taxon>
        <taxon>Pectinoidea</taxon>
        <taxon>Pectinidae</taxon>
        <taxon>Mizuhopecten</taxon>
    </lineage>
</organism>